<dbReference type="Pfam" id="PF08338">
    <property type="entry name" value="DUF1731"/>
    <property type="match status" value="1"/>
</dbReference>
<keyword evidence="2" id="KW-0472">Membrane</keyword>
<accession>A0A1G6ZJW9</accession>
<reference evidence="5 6" key="1">
    <citation type="submission" date="2016-10" db="EMBL/GenBank/DDBJ databases">
        <authorList>
            <person name="de Groot N.N."/>
        </authorList>
    </citation>
    <scope>NUCLEOTIDE SEQUENCE [LARGE SCALE GENOMIC DNA]</scope>
    <source>
        <strain evidence="5 6">DSM 16619</strain>
    </source>
</reference>
<keyword evidence="2" id="KW-0812">Transmembrane</keyword>
<name>A0A1G6ZJW9_9BURK</name>
<evidence type="ECO:0000313" key="6">
    <source>
        <dbReference type="Proteomes" id="UP000198781"/>
    </source>
</evidence>
<evidence type="ECO:0000313" key="5">
    <source>
        <dbReference type="EMBL" id="SDE02105.1"/>
    </source>
</evidence>
<dbReference type="STRING" id="187868.SAMN05192589_111102"/>
<feature type="transmembrane region" description="Helical" evidence="2">
    <location>
        <begin position="103"/>
        <end position="124"/>
    </location>
</feature>
<dbReference type="Gene3D" id="3.40.50.720">
    <property type="entry name" value="NAD(P)-binding Rossmann-like Domain"/>
    <property type="match status" value="1"/>
</dbReference>
<keyword evidence="2" id="KW-1133">Transmembrane helix</keyword>
<proteinExistence type="inferred from homology"/>
<keyword evidence="6" id="KW-1185">Reference proteome</keyword>
<dbReference type="PANTHER" id="PTHR11092:SF0">
    <property type="entry name" value="EPIMERASE FAMILY PROTEIN SDR39U1"/>
    <property type="match status" value="1"/>
</dbReference>
<organism evidence="5 6">
    <name type="scientific">Paracidovorax valerianellae</name>
    <dbReference type="NCBI Taxonomy" id="187868"/>
    <lineage>
        <taxon>Bacteria</taxon>
        <taxon>Pseudomonadati</taxon>
        <taxon>Pseudomonadota</taxon>
        <taxon>Betaproteobacteria</taxon>
        <taxon>Burkholderiales</taxon>
        <taxon>Comamonadaceae</taxon>
        <taxon>Paracidovorax</taxon>
    </lineage>
</organism>
<gene>
    <name evidence="5" type="ORF">SAMN05192589_111102</name>
</gene>
<feature type="transmembrane region" description="Helical" evidence="2">
    <location>
        <begin position="136"/>
        <end position="153"/>
    </location>
</feature>
<feature type="transmembrane region" description="Helical" evidence="2">
    <location>
        <begin position="64"/>
        <end position="82"/>
    </location>
</feature>
<dbReference type="PANTHER" id="PTHR11092">
    <property type="entry name" value="SUGAR NUCLEOTIDE EPIMERASE RELATED"/>
    <property type="match status" value="1"/>
</dbReference>
<evidence type="ECO:0000259" key="4">
    <source>
        <dbReference type="Pfam" id="PF08338"/>
    </source>
</evidence>
<dbReference type="InterPro" id="IPR013549">
    <property type="entry name" value="DUF1731"/>
</dbReference>
<feature type="domain" description="NAD-dependent epimerase/dehydratase" evidence="3">
    <location>
        <begin position="180"/>
        <end position="394"/>
    </location>
</feature>
<dbReference type="SUPFAM" id="SSF51735">
    <property type="entry name" value="NAD(P)-binding Rossmann-fold domains"/>
    <property type="match status" value="1"/>
</dbReference>
<evidence type="ECO:0008006" key="7">
    <source>
        <dbReference type="Google" id="ProtNLM"/>
    </source>
</evidence>
<dbReference type="InterPro" id="IPR010099">
    <property type="entry name" value="SDR39U1"/>
</dbReference>
<evidence type="ECO:0000256" key="1">
    <source>
        <dbReference type="ARBA" id="ARBA00009353"/>
    </source>
</evidence>
<dbReference type="OrthoDB" id="9801773at2"/>
<protein>
    <recommendedName>
        <fullName evidence="7">TIGR01777 family protein</fullName>
    </recommendedName>
</protein>
<dbReference type="RefSeq" id="WP_092744875.1">
    <property type="nucleotide sequence ID" value="NZ_FMZC01000011.1"/>
</dbReference>
<sequence>MTVVFIVLTVQALMGAFDNFWHHELAARLPQRTSARHELALHAAREAIYGFLFLGFAWVQWQGWWVLLPTVLLAVEIVITAADFLEEDRSRRLPPVERVLHTLLAVSYGVLVGVIAPLFAAHAALPSAVVGVEHGMWSWLFTVAGAVVLVWSLRNVIAVARLRAAVQSDGPLPAAHGPAVLVTGGTGFIGTALVRRLQAQGRRVIVYTRDPLQARATFGPQVWALDRLDDIPSETCIGAVVHLAGTPVLGMPWANGRRRQLVMSRVATARQVLALVQRLHHRPEVLVSASAVGFYGVPADSSPLDERSPPQPGRFQSDLCAQVESEAGYAQALGIRTVCLRFGIVLGQQGGAYPPLAWAARMGLGAVLGDGQQSVPWIHRADAVGMIHHAMTHPGVSGPVNAVAPDVPCQRRFTEAISASFGRRVFLRVPAGPLRSALGEMSELLLCGQHAVPRRAVSEGYVFLHASLESALEALAGARPGTYGGLLRPNAPRP</sequence>
<dbReference type="NCBIfam" id="TIGR01777">
    <property type="entry name" value="yfcH"/>
    <property type="match status" value="1"/>
</dbReference>
<comment type="similarity">
    <text evidence="1">Belongs to the NAD(P)-dependent epimerase/dehydratase family. SDR39U1 subfamily.</text>
</comment>
<dbReference type="InterPro" id="IPR001509">
    <property type="entry name" value="Epimerase_deHydtase"/>
</dbReference>
<dbReference type="EMBL" id="FMZC01000011">
    <property type="protein sequence ID" value="SDE02105.1"/>
    <property type="molecule type" value="Genomic_DNA"/>
</dbReference>
<dbReference type="Proteomes" id="UP000198781">
    <property type="component" value="Unassembled WGS sequence"/>
</dbReference>
<dbReference type="Pfam" id="PF01370">
    <property type="entry name" value="Epimerase"/>
    <property type="match status" value="1"/>
</dbReference>
<dbReference type="InterPro" id="IPR036291">
    <property type="entry name" value="NAD(P)-bd_dom_sf"/>
</dbReference>
<evidence type="ECO:0000259" key="3">
    <source>
        <dbReference type="Pfam" id="PF01370"/>
    </source>
</evidence>
<dbReference type="AlphaFoldDB" id="A0A1G6ZJW9"/>
<feature type="domain" description="DUF1731" evidence="4">
    <location>
        <begin position="429"/>
        <end position="475"/>
    </location>
</feature>
<evidence type="ECO:0000256" key="2">
    <source>
        <dbReference type="SAM" id="Phobius"/>
    </source>
</evidence>